<gene>
    <name evidence="4" type="ORF">Pmani_009108</name>
    <name evidence="3" type="ORF">Pmani_032817</name>
</gene>
<evidence type="ECO:0000313" key="4">
    <source>
        <dbReference type="EMBL" id="KAK4319999.1"/>
    </source>
</evidence>
<dbReference type="PANTHER" id="PTHR22902">
    <property type="entry name" value="SESQUIPEDALIAN"/>
    <property type="match status" value="1"/>
</dbReference>
<dbReference type="InterPro" id="IPR045188">
    <property type="entry name" value="Boi1/Boi2-like"/>
</dbReference>
<evidence type="ECO:0000259" key="2">
    <source>
        <dbReference type="PROSITE" id="PS50003"/>
    </source>
</evidence>
<keyword evidence="5" id="KW-1185">Reference proteome</keyword>
<feature type="region of interest" description="Disordered" evidence="1">
    <location>
        <begin position="242"/>
        <end position="310"/>
    </location>
</feature>
<dbReference type="GO" id="GO:0001881">
    <property type="term" value="P:receptor recycling"/>
    <property type="evidence" value="ECO:0007669"/>
    <property type="project" value="TreeGrafter"/>
</dbReference>
<accession>A0AAE1NQY7</accession>
<dbReference type="Pfam" id="PF00169">
    <property type="entry name" value="PH"/>
    <property type="match status" value="1"/>
</dbReference>
<dbReference type="AlphaFoldDB" id="A0AAE1NQY7"/>
<protein>
    <recommendedName>
        <fullName evidence="2">PH domain-containing protein</fullName>
    </recommendedName>
</protein>
<evidence type="ECO:0000313" key="5">
    <source>
        <dbReference type="Proteomes" id="UP001292094"/>
    </source>
</evidence>
<dbReference type="CDD" id="cd13288">
    <property type="entry name" value="PH_Ses"/>
    <property type="match status" value="1"/>
</dbReference>
<dbReference type="GO" id="GO:0055037">
    <property type="term" value="C:recycling endosome"/>
    <property type="evidence" value="ECO:0007669"/>
    <property type="project" value="TreeGrafter"/>
</dbReference>
<dbReference type="InterPro" id="IPR001849">
    <property type="entry name" value="PH_domain"/>
</dbReference>
<dbReference type="InterPro" id="IPR011993">
    <property type="entry name" value="PH-like_dom_sf"/>
</dbReference>
<feature type="domain" description="PH" evidence="2">
    <location>
        <begin position="17"/>
        <end position="114"/>
    </location>
</feature>
<dbReference type="Proteomes" id="UP001292094">
    <property type="component" value="Unassembled WGS sequence"/>
</dbReference>
<dbReference type="EMBL" id="JAWZYT010000701">
    <property type="protein sequence ID" value="KAK4319999.1"/>
    <property type="molecule type" value="Genomic_DNA"/>
</dbReference>
<dbReference type="GO" id="GO:0042147">
    <property type="term" value="P:retrograde transport, endosome to Golgi"/>
    <property type="evidence" value="ECO:0007669"/>
    <property type="project" value="TreeGrafter"/>
</dbReference>
<dbReference type="EMBL" id="JAWZYT010004264">
    <property type="protein sequence ID" value="KAK4294564.1"/>
    <property type="molecule type" value="Genomic_DNA"/>
</dbReference>
<dbReference type="PANTHER" id="PTHR22902:SF53">
    <property type="entry name" value="INOSITOL PHOSPHATASE INTERACTING PROTEIN, ISOFORM A"/>
    <property type="match status" value="1"/>
</dbReference>
<feature type="region of interest" description="Disordered" evidence="1">
    <location>
        <begin position="131"/>
        <end position="213"/>
    </location>
</feature>
<dbReference type="GO" id="GO:0005802">
    <property type="term" value="C:trans-Golgi network"/>
    <property type="evidence" value="ECO:0007669"/>
    <property type="project" value="TreeGrafter"/>
</dbReference>
<evidence type="ECO:0000256" key="1">
    <source>
        <dbReference type="SAM" id="MobiDB-lite"/>
    </source>
</evidence>
<feature type="compositionally biased region" description="Low complexity" evidence="1">
    <location>
        <begin position="251"/>
        <end position="260"/>
    </location>
</feature>
<dbReference type="PROSITE" id="PS50003">
    <property type="entry name" value="PH_DOMAIN"/>
    <property type="match status" value="1"/>
</dbReference>
<dbReference type="SMART" id="SM00233">
    <property type="entry name" value="PH"/>
    <property type="match status" value="1"/>
</dbReference>
<evidence type="ECO:0000313" key="3">
    <source>
        <dbReference type="EMBL" id="KAK4294564.1"/>
    </source>
</evidence>
<proteinExistence type="predicted"/>
<reference evidence="3" key="1">
    <citation type="submission" date="2023-11" db="EMBL/GenBank/DDBJ databases">
        <title>Genome assemblies of two species of porcelain crab, Petrolisthes cinctipes and Petrolisthes manimaculis (Anomura: Porcellanidae).</title>
        <authorList>
            <person name="Angst P."/>
        </authorList>
    </citation>
    <scope>NUCLEOTIDE SEQUENCE</scope>
    <source>
        <strain evidence="3">PB745_02</strain>
        <tissue evidence="3">Gill</tissue>
    </source>
</reference>
<feature type="compositionally biased region" description="Polar residues" evidence="1">
    <location>
        <begin position="154"/>
        <end position="166"/>
    </location>
</feature>
<dbReference type="FunFam" id="2.30.29.30:FF:000378">
    <property type="entry name" value="Uncharacterized protein, isoform A"/>
    <property type="match status" value="1"/>
</dbReference>
<feature type="compositionally biased region" description="Basic and acidic residues" evidence="1">
    <location>
        <begin position="297"/>
        <end position="306"/>
    </location>
</feature>
<dbReference type="GO" id="GO:0005829">
    <property type="term" value="C:cytosol"/>
    <property type="evidence" value="ECO:0007669"/>
    <property type="project" value="GOC"/>
</dbReference>
<dbReference type="GO" id="GO:0007032">
    <property type="term" value="P:endosome organization"/>
    <property type="evidence" value="ECO:0007669"/>
    <property type="project" value="TreeGrafter"/>
</dbReference>
<sequence length="319" mass="35029">MKINEKNLCAYSVSSTHIDKEGYLLKKGEVNKNFQRRWFVLKGNLLFYFEKKCDREPIGVIILEGCTIELAECEDQFTFKLVFHGGGGGRTYVLAADSQEALEVWMKALARASYDYLKLMVAELQKQLDELSETEEGRGGGEGGNGQAPKPPQRRQNPFNRTQSSEVALDPAMAWRTRSNTVSGGGRGAGGTYLPPTPAISRPAPPPPSAASSVAHISLNKRTFAQLHSEYGVQILKDKEEHMAKKKNSRRGISSGRSSNAEAKGSDSWRGSLESGCTDLSGSDSGWMKQGNFEKNPPTEDHKSDDINDSLVVENLVDI</sequence>
<dbReference type="SUPFAM" id="SSF50729">
    <property type="entry name" value="PH domain-like"/>
    <property type="match status" value="1"/>
</dbReference>
<dbReference type="Gene3D" id="2.30.29.30">
    <property type="entry name" value="Pleckstrin-homology domain (PH domain)/Phosphotyrosine-binding domain (PTB)"/>
    <property type="match status" value="1"/>
</dbReference>
<feature type="compositionally biased region" description="Pro residues" evidence="1">
    <location>
        <begin position="195"/>
        <end position="209"/>
    </location>
</feature>
<organism evidence="3 5">
    <name type="scientific">Petrolisthes manimaculis</name>
    <dbReference type="NCBI Taxonomy" id="1843537"/>
    <lineage>
        <taxon>Eukaryota</taxon>
        <taxon>Metazoa</taxon>
        <taxon>Ecdysozoa</taxon>
        <taxon>Arthropoda</taxon>
        <taxon>Crustacea</taxon>
        <taxon>Multicrustacea</taxon>
        <taxon>Malacostraca</taxon>
        <taxon>Eumalacostraca</taxon>
        <taxon>Eucarida</taxon>
        <taxon>Decapoda</taxon>
        <taxon>Pleocyemata</taxon>
        <taxon>Anomura</taxon>
        <taxon>Galatheoidea</taxon>
        <taxon>Porcellanidae</taxon>
        <taxon>Petrolisthes</taxon>
    </lineage>
</organism>
<dbReference type="GO" id="GO:0005769">
    <property type="term" value="C:early endosome"/>
    <property type="evidence" value="ECO:0007669"/>
    <property type="project" value="TreeGrafter"/>
</dbReference>
<name>A0AAE1NQY7_9EUCA</name>
<comment type="caution">
    <text evidence="3">The sequence shown here is derived from an EMBL/GenBank/DDBJ whole genome shotgun (WGS) entry which is preliminary data.</text>
</comment>